<name>A0A1F7H0L3_9BACT</name>
<dbReference type="InterPro" id="IPR035093">
    <property type="entry name" value="RelE/ParE_toxin_dom_sf"/>
</dbReference>
<dbReference type="AlphaFoldDB" id="A0A1F7H0L3"/>
<gene>
    <name evidence="2" type="ORF">A3C25_02660</name>
</gene>
<evidence type="ECO:0000313" key="2">
    <source>
        <dbReference type="EMBL" id="OGK24950.1"/>
    </source>
</evidence>
<dbReference type="SUPFAM" id="SSF143011">
    <property type="entry name" value="RelE-like"/>
    <property type="match status" value="1"/>
</dbReference>
<organism evidence="2 3">
    <name type="scientific">Candidatus Roizmanbacteria bacterium RIFCSPHIGHO2_02_FULL_38_11</name>
    <dbReference type="NCBI Taxonomy" id="1802039"/>
    <lineage>
        <taxon>Bacteria</taxon>
        <taxon>Candidatus Roizmaniibacteriota</taxon>
    </lineage>
</organism>
<sequence length="84" mass="9885">MFDVKFTPSGKRDIEKLSKDIQLRIVKKIKFFASQKQPLNFAKPLVNLPPSTHRFRVGNYRIAFYLAGETIYIEKIGHRKEVYL</sequence>
<keyword evidence="1" id="KW-1277">Toxin-antitoxin system</keyword>
<dbReference type="Gene3D" id="3.30.2310.20">
    <property type="entry name" value="RelE-like"/>
    <property type="match status" value="1"/>
</dbReference>
<dbReference type="Pfam" id="PF05016">
    <property type="entry name" value="ParE_toxin"/>
    <property type="match status" value="1"/>
</dbReference>
<accession>A0A1F7H0L3</accession>
<evidence type="ECO:0008006" key="4">
    <source>
        <dbReference type="Google" id="ProtNLM"/>
    </source>
</evidence>
<proteinExistence type="predicted"/>
<comment type="caution">
    <text evidence="2">The sequence shown here is derived from an EMBL/GenBank/DDBJ whole genome shotgun (WGS) entry which is preliminary data.</text>
</comment>
<reference evidence="2 3" key="1">
    <citation type="journal article" date="2016" name="Nat. Commun.">
        <title>Thousands of microbial genomes shed light on interconnected biogeochemical processes in an aquifer system.</title>
        <authorList>
            <person name="Anantharaman K."/>
            <person name="Brown C.T."/>
            <person name="Hug L.A."/>
            <person name="Sharon I."/>
            <person name="Castelle C.J."/>
            <person name="Probst A.J."/>
            <person name="Thomas B.C."/>
            <person name="Singh A."/>
            <person name="Wilkins M.J."/>
            <person name="Karaoz U."/>
            <person name="Brodie E.L."/>
            <person name="Williams K.H."/>
            <person name="Hubbard S.S."/>
            <person name="Banfield J.F."/>
        </authorList>
    </citation>
    <scope>NUCLEOTIDE SEQUENCE [LARGE SCALE GENOMIC DNA]</scope>
</reference>
<evidence type="ECO:0000256" key="1">
    <source>
        <dbReference type="ARBA" id="ARBA00022649"/>
    </source>
</evidence>
<protein>
    <recommendedName>
        <fullName evidence="4">Plasmid stabilization protein</fullName>
    </recommendedName>
</protein>
<evidence type="ECO:0000313" key="3">
    <source>
        <dbReference type="Proteomes" id="UP000177913"/>
    </source>
</evidence>
<dbReference type="InterPro" id="IPR007712">
    <property type="entry name" value="RelE/ParE_toxin"/>
</dbReference>
<dbReference type="EMBL" id="MFZO01000021">
    <property type="protein sequence ID" value="OGK24950.1"/>
    <property type="molecule type" value="Genomic_DNA"/>
</dbReference>
<dbReference type="Proteomes" id="UP000177913">
    <property type="component" value="Unassembled WGS sequence"/>
</dbReference>